<evidence type="ECO:0000256" key="3">
    <source>
        <dbReference type="ARBA" id="ARBA00022806"/>
    </source>
</evidence>
<dbReference type="InterPro" id="IPR027417">
    <property type="entry name" value="P-loop_NTPase"/>
</dbReference>
<sequence>MTEEKSKIHSRAKERLSVIRNKIGILSAELENKDKRNLAELKRLRGTDRMVHVELMYYNAKRLDELKKLYPSPYFVRCDVRFDGEPEEKTLYFAKFPYTEESVYSWVAPIASIRFEDCGRFSYVRRDGEIKHGLMLRKDQFMIIDGKIVYLTSEETGRPRTLVYQEYFSTRKTGFALPEIIERMERAQDEVIRADCAGSFVISGPAGSGKTTLALHRAAYLAQSPETAERYSGRRAIVFVQDAGTKDYFSHLLPELGIEDVSITTIFEWAAKILGLNDELAYTNRFGGTEAEKDAYEYEKNRLLAQEDIPPPARFSLAWLEKIYRTGLSPAMYNLFKKQKNRKLLDRFDLTLLLKSRLRAYGGLTMEEEYYVTDKNYLLTRKTRKKPIEYSLIIIDEFQNYLPSQLAIIRGCIDKLRSLLYIGDLGQQINLFTVKTWEEIGEEIKPDRHIRLDKVYRNTGSILKYIKDLGYDINIPDSAKSGADVKEAVFPGPAEEIEYIKKLLEKSKEKNIIGIIAAEKDYLEKFKKSFHNNANVHILTMNEAQGVEFDIVCLVGANDGWLSLPAYANMPADFIAEKKRVKRDLLYVAMTRAIFELHILGKQKLSDIFKEY</sequence>
<dbReference type="InterPro" id="IPR014017">
    <property type="entry name" value="DNA_helicase_UvrD-like_C"/>
</dbReference>
<dbReference type="InterPro" id="IPR014016">
    <property type="entry name" value="UvrD-like_ATP-bd"/>
</dbReference>
<keyword evidence="3 9" id="KW-0347">Helicase</keyword>
<dbReference type="PANTHER" id="PTHR11070">
    <property type="entry name" value="UVRD / RECB / PCRA DNA HELICASE FAMILY MEMBER"/>
    <property type="match status" value="1"/>
</dbReference>
<dbReference type="SUPFAM" id="SSF52540">
    <property type="entry name" value="P-loop containing nucleoside triphosphate hydrolases"/>
    <property type="match status" value="1"/>
</dbReference>
<dbReference type="InterPro" id="IPR000212">
    <property type="entry name" value="DNA_helicase_UvrD/REP"/>
</dbReference>
<dbReference type="GO" id="GO:0003677">
    <property type="term" value="F:DNA binding"/>
    <property type="evidence" value="ECO:0007669"/>
    <property type="project" value="InterPro"/>
</dbReference>
<reference evidence="11 12" key="1">
    <citation type="journal article" date="2016" name="Nat. Commun.">
        <title>Thousands of microbial genomes shed light on interconnected biogeochemical processes in an aquifer system.</title>
        <authorList>
            <person name="Anantharaman K."/>
            <person name="Brown C.T."/>
            <person name="Hug L.A."/>
            <person name="Sharon I."/>
            <person name="Castelle C.J."/>
            <person name="Probst A.J."/>
            <person name="Thomas B.C."/>
            <person name="Singh A."/>
            <person name="Wilkins M.J."/>
            <person name="Karaoz U."/>
            <person name="Brodie E.L."/>
            <person name="Williams K.H."/>
            <person name="Hubbard S.S."/>
            <person name="Banfield J.F."/>
        </authorList>
    </citation>
    <scope>NUCLEOTIDE SEQUENCE [LARGE SCALE GENOMIC DNA]</scope>
</reference>
<comment type="caution">
    <text evidence="11">The sequence shown here is derived from an EMBL/GenBank/DDBJ whole genome shotgun (WGS) entry which is preliminary data.</text>
</comment>
<dbReference type="EMBL" id="MFGB01000017">
    <property type="protein sequence ID" value="OGF26126.1"/>
    <property type="molecule type" value="Genomic_DNA"/>
</dbReference>
<evidence type="ECO:0000256" key="7">
    <source>
        <dbReference type="ARBA" id="ARBA00034808"/>
    </source>
</evidence>
<name>A0A1F5SHV6_9BACT</name>
<evidence type="ECO:0000256" key="1">
    <source>
        <dbReference type="ARBA" id="ARBA00022741"/>
    </source>
</evidence>
<organism evidence="11 12">
    <name type="scientific">Candidatus Falkowbacteria bacterium RIFOXYA2_FULL_47_19</name>
    <dbReference type="NCBI Taxonomy" id="1797994"/>
    <lineage>
        <taxon>Bacteria</taxon>
        <taxon>Candidatus Falkowiibacteriota</taxon>
    </lineage>
</organism>
<comment type="catalytic activity">
    <reaction evidence="8">
        <text>ATP + H2O = ADP + phosphate + H(+)</text>
        <dbReference type="Rhea" id="RHEA:13065"/>
        <dbReference type="ChEBI" id="CHEBI:15377"/>
        <dbReference type="ChEBI" id="CHEBI:15378"/>
        <dbReference type="ChEBI" id="CHEBI:30616"/>
        <dbReference type="ChEBI" id="CHEBI:43474"/>
        <dbReference type="ChEBI" id="CHEBI:456216"/>
        <dbReference type="EC" id="5.6.2.4"/>
    </reaction>
</comment>
<evidence type="ECO:0000256" key="8">
    <source>
        <dbReference type="ARBA" id="ARBA00048988"/>
    </source>
</evidence>
<dbReference type="PROSITE" id="PS51198">
    <property type="entry name" value="UVRD_HELICASE_ATP_BIND"/>
    <property type="match status" value="1"/>
</dbReference>
<keyword evidence="4 9" id="KW-0067">ATP-binding</keyword>
<proteinExistence type="predicted"/>
<keyword evidence="2 9" id="KW-0378">Hydrolase</keyword>
<evidence type="ECO:0000259" key="10">
    <source>
        <dbReference type="PROSITE" id="PS51198"/>
    </source>
</evidence>
<evidence type="ECO:0000256" key="4">
    <source>
        <dbReference type="ARBA" id="ARBA00022840"/>
    </source>
</evidence>
<dbReference type="Pfam" id="PF13361">
    <property type="entry name" value="UvrD_C"/>
    <property type="match status" value="1"/>
</dbReference>
<comment type="catalytic activity">
    <reaction evidence="6">
        <text>Couples ATP hydrolysis with the unwinding of duplex DNA by translocating in the 3'-5' direction.</text>
        <dbReference type="EC" id="5.6.2.4"/>
    </reaction>
</comment>
<dbReference type="Gene3D" id="3.40.50.300">
    <property type="entry name" value="P-loop containing nucleotide triphosphate hydrolases"/>
    <property type="match status" value="2"/>
</dbReference>
<dbReference type="PANTHER" id="PTHR11070:SF2">
    <property type="entry name" value="ATP-DEPENDENT DNA HELICASE SRS2"/>
    <property type="match status" value="1"/>
</dbReference>
<dbReference type="GO" id="GO:0016887">
    <property type="term" value="F:ATP hydrolysis activity"/>
    <property type="evidence" value="ECO:0007669"/>
    <property type="project" value="RHEA"/>
</dbReference>
<evidence type="ECO:0000256" key="6">
    <source>
        <dbReference type="ARBA" id="ARBA00034617"/>
    </source>
</evidence>
<keyword evidence="5" id="KW-0413">Isomerase</keyword>
<dbReference type="GO" id="GO:0043138">
    <property type="term" value="F:3'-5' DNA helicase activity"/>
    <property type="evidence" value="ECO:0007669"/>
    <property type="project" value="UniProtKB-EC"/>
</dbReference>
<evidence type="ECO:0000256" key="5">
    <source>
        <dbReference type="ARBA" id="ARBA00023235"/>
    </source>
</evidence>
<feature type="domain" description="UvrD-like helicase ATP-binding" evidence="10">
    <location>
        <begin position="183"/>
        <end position="459"/>
    </location>
</feature>
<gene>
    <name evidence="11" type="ORF">A2227_02815</name>
</gene>
<evidence type="ECO:0000313" key="11">
    <source>
        <dbReference type="EMBL" id="OGF26126.1"/>
    </source>
</evidence>
<evidence type="ECO:0000256" key="9">
    <source>
        <dbReference type="PROSITE-ProRule" id="PRU00560"/>
    </source>
</evidence>
<accession>A0A1F5SHV6</accession>
<protein>
    <recommendedName>
        <fullName evidence="7">DNA 3'-5' helicase</fullName>
        <ecNumber evidence="7">5.6.2.4</ecNumber>
    </recommendedName>
</protein>
<dbReference type="Pfam" id="PF00580">
    <property type="entry name" value="UvrD-helicase"/>
    <property type="match status" value="1"/>
</dbReference>
<dbReference type="GO" id="GO:0000725">
    <property type="term" value="P:recombinational repair"/>
    <property type="evidence" value="ECO:0007669"/>
    <property type="project" value="TreeGrafter"/>
</dbReference>
<dbReference type="STRING" id="1797994.A2227_02815"/>
<dbReference type="EC" id="5.6.2.4" evidence="7"/>
<dbReference type="GO" id="GO:0005524">
    <property type="term" value="F:ATP binding"/>
    <property type="evidence" value="ECO:0007669"/>
    <property type="project" value="UniProtKB-UniRule"/>
</dbReference>
<evidence type="ECO:0000313" key="12">
    <source>
        <dbReference type="Proteomes" id="UP000178367"/>
    </source>
</evidence>
<dbReference type="AlphaFoldDB" id="A0A1F5SHV6"/>
<dbReference type="Proteomes" id="UP000178367">
    <property type="component" value="Unassembled WGS sequence"/>
</dbReference>
<feature type="binding site" evidence="9">
    <location>
        <begin position="204"/>
        <end position="211"/>
    </location>
    <ligand>
        <name>ATP</name>
        <dbReference type="ChEBI" id="CHEBI:30616"/>
    </ligand>
</feature>
<keyword evidence="1 9" id="KW-0547">Nucleotide-binding</keyword>
<evidence type="ECO:0000256" key="2">
    <source>
        <dbReference type="ARBA" id="ARBA00022801"/>
    </source>
</evidence>